<dbReference type="Pfam" id="PF00251">
    <property type="entry name" value="Glyco_hydro_32N"/>
    <property type="match status" value="1"/>
</dbReference>
<evidence type="ECO:0000259" key="5">
    <source>
        <dbReference type="Pfam" id="PF00251"/>
    </source>
</evidence>
<keyword evidence="4 6" id="KW-0326">Glycosidase</keyword>
<dbReference type="GO" id="GO:0004564">
    <property type="term" value="F:beta-fructofuranosidase activity"/>
    <property type="evidence" value="ECO:0007669"/>
    <property type="project" value="UniProtKB-EC"/>
</dbReference>
<accession>A0A7W4UXR9</accession>
<dbReference type="InterPro" id="IPR051214">
    <property type="entry name" value="GH32_Enzymes"/>
</dbReference>
<comment type="similarity">
    <text evidence="1">Belongs to the glycosyl hydrolase 32 family.</text>
</comment>
<dbReference type="SUPFAM" id="SSF75005">
    <property type="entry name" value="Arabinanase/levansucrase/invertase"/>
    <property type="match status" value="1"/>
</dbReference>
<sequence length="473" mass="52269">MSPFRRPLSAATAAAGDPIPFRIGEETHLFYLSSPAGTLDYPERVRTTWQHARSRDLVSWEELAPAVAPGDVGAYDGGGIWTGSIVENDGRYYLFYTGHHVGAPNPQTICLAVSDDLVNFTKYADNPVLLPTADYEQVDWRDPYVFFNEDEGLWWMLIATRLAEGPHWRRGAIALATSPDLMTWTVEEKPFYTPGDTYCPECPELWELDGRWYLVYSRFSEEVGTIYRVADRPRGPFRIPANESLGGRRWYASKSAAHPGGRAFFGWVHDRVTADGGPRWLWGGDFALPRIVRANAAGDLEVGLARGVIDEWPHETLRRDVALDGVGGNSEVRLGVLPDSAVIRATFTDATAAIVGLDLIVDDHAAGWRIELDRGRGRARLAAVPSPLDDFWADLTGRAGQYREVDGPILASAESLELGERVELVVVLDGEIVEIYLDGRVALTQRLDRTKPIELGAYALAGDSKVTVTVSTR</sequence>
<dbReference type="Proteomes" id="UP000538196">
    <property type="component" value="Unassembled WGS sequence"/>
</dbReference>
<organism evidence="6 7">
    <name type="scientific">Leifsonia aquatica</name>
    <name type="common">Corynebacterium aquaticum</name>
    <dbReference type="NCBI Taxonomy" id="144185"/>
    <lineage>
        <taxon>Bacteria</taxon>
        <taxon>Bacillati</taxon>
        <taxon>Actinomycetota</taxon>
        <taxon>Actinomycetes</taxon>
        <taxon>Micrococcales</taxon>
        <taxon>Microbacteriaceae</taxon>
        <taxon>Leifsonia</taxon>
    </lineage>
</organism>
<dbReference type="InterPro" id="IPR023296">
    <property type="entry name" value="Glyco_hydro_beta-prop_sf"/>
</dbReference>
<dbReference type="EMBL" id="JACHVP010000003">
    <property type="protein sequence ID" value="MBB2968215.1"/>
    <property type="molecule type" value="Genomic_DNA"/>
</dbReference>
<gene>
    <name evidence="6" type="ORF">FHX33_002985</name>
</gene>
<evidence type="ECO:0000256" key="3">
    <source>
        <dbReference type="ARBA" id="ARBA00022801"/>
    </source>
</evidence>
<evidence type="ECO:0000256" key="4">
    <source>
        <dbReference type="ARBA" id="ARBA00023295"/>
    </source>
</evidence>
<dbReference type="Gene3D" id="2.60.120.560">
    <property type="entry name" value="Exo-inulinase, domain 1"/>
    <property type="match status" value="1"/>
</dbReference>
<evidence type="ECO:0000256" key="2">
    <source>
        <dbReference type="ARBA" id="ARBA00012758"/>
    </source>
</evidence>
<dbReference type="GO" id="GO:0005975">
    <property type="term" value="P:carbohydrate metabolic process"/>
    <property type="evidence" value="ECO:0007669"/>
    <property type="project" value="InterPro"/>
</dbReference>
<reference evidence="6 7" key="1">
    <citation type="submission" date="2020-08" db="EMBL/GenBank/DDBJ databases">
        <title>Sequencing the genomes of 1000 actinobacteria strains.</title>
        <authorList>
            <person name="Klenk H.-P."/>
        </authorList>
    </citation>
    <scope>NUCLEOTIDE SEQUENCE [LARGE SCALE GENOMIC DNA]</scope>
    <source>
        <strain evidence="6 7">DSM 20146</strain>
    </source>
</reference>
<dbReference type="SMART" id="SM00640">
    <property type="entry name" value="Glyco_32"/>
    <property type="match status" value="1"/>
</dbReference>
<evidence type="ECO:0000313" key="6">
    <source>
        <dbReference type="EMBL" id="MBB2968215.1"/>
    </source>
</evidence>
<dbReference type="EC" id="3.2.1.26" evidence="2"/>
<dbReference type="PANTHER" id="PTHR43101">
    <property type="entry name" value="BETA-FRUCTOSIDASE"/>
    <property type="match status" value="1"/>
</dbReference>
<comment type="caution">
    <text evidence="6">The sequence shown here is derived from an EMBL/GenBank/DDBJ whole genome shotgun (WGS) entry which is preliminary data.</text>
</comment>
<keyword evidence="7" id="KW-1185">Reference proteome</keyword>
<dbReference type="PANTHER" id="PTHR43101:SF1">
    <property type="entry name" value="BETA-FRUCTOSIDASE"/>
    <property type="match status" value="1"/>
</dbReference>
<dbReference type="AlphaFoldDB" id="A0A7W4UXR9"/>
<feature type="domain" description="Glycosyl hydrolase family 32 N-terminal" evidence="5">
    <location>
        <begin position="23"/>
        <end position="294"/>
    </location>
</feature>
<evidence type="ECO:0000313" key="7">
    <source>
        <dbReference type="Proteomes" id="UP000538196"/>
    </source>
</evidence>
<protein>
    <recommendedName>
        <fullName evidence="2">beta-fructofuranosidase</fullName>
        <ecNumber evidence="2">3.2.1.26</ecNumber>
    </recommendedName>
</protein>
<name>A0A7W4UXR9_LEIAQ</name>
<proteinExistence type="inferred from homology"/>
<dbReference type="CDD" id="cd08995">
    <property type="entry name" value="GH32_EcAec43-like"/>
    <property type="match status" value="1"/>
</dbReference>
<dbReference type="InterPro" id="IPR001362">
    <property type="entry name" value="Glyco_hydro_32"/>
</dbReference>
<dbReference type="RefSeq" id="WP_021758660.1">
    <property type="nucleotide sequence ID" value="NZ_JACHVP010000003.1"/>
</dbReference>
<dbReference type="Gene3D" id="2.115.10.20">
    <property type="entry name" value="Glycosyl hydrolase domain, family 43"/>
    <property type="match status" value="1"/>
</dbReference>
<dbReference type="InterPro" id="IPR013148">
    <property type="entry name" value="Glyco_hydro_32_N"/>
</dbReference>
<evidence type="ECO:0000256" key="1">
    <source>
        <dbReference type="ARBA" id="ARBA00009902"/>
    </source>
</evidence>
<keyword evidence="3 6" id="KW-0378">Hydrolase</keyword>